<sequence length="246" mass="26877">MELSDAETLRYNRQIVLKSVDFDGQEKLKASRVLIVGLGGLGCAASQYLASAGVGHLTLVDFDRVSLSNLQRQILHTDATLDQFKVESARLRLQQLNPHIEITTITEKLADFSELVAKADAVVDCTDNVEVRNQLNQACFTHKKPLISGSAIRFEGQISVFTYQKNEPCYQCLSQLFGETTLSCVEAGVIAPIVGVIGSLQALETIKVLLNIGKTLTGKLLMIDGLHFSVREMALPKSPKCLICKG</sequence>
<dbReference type="PANTHER" id="PTHR10953">
    <property type="entry name" value="UBIQUITIN-ACTIVATING ENZYME E1"/>
    <property type="match status" value="1"/>
</dbReference>
<evidence type="ECO:0000256" key="3">
    <source>
        <dbReference type="ARBA" id="ARBA00022679"/>
    </source>
</evidence>
<dbReference type="AlphaFoldDB" id="A0A1T0AW57"/>
<evidence type="ECO:0000313" key="16">
    <source>
        <dbReference type="Proteomes" id="UP000190867"/>
    </source>
</evidence>
<dbReference type="InterPro" id="IPR012730">
    <property type="entry name" value="Mopterin_Synthase_Sase_MoeB"/>
</dbReference>
<keyword evidence="15" id="KW-0548">Nucleotidyltransferase</keyword>
<dbReference type="RefSeq" id="WP_078236102.1">
    <property type="nucleotide sequence ID" value="NZ_MUYA01000002.1"/>
</dbReference>
<evidence type="ECO:0000256" key="5">
    <source>
        <dbReference type="ARBA" id="ARBA00022840"/>
    </source>
</evidence>
<name>A0A1T0AW57_9PAST</name>
<dbReference type="Gene3D" id="3.40.50.720">
    <property type="entry name" value="NAD(P)-binding Rossmann-like Domain"/>
    <property type="match status" value="1"/>
</dbReference>
<evidence type="ECO:0000256" key="1">
    <source>
        <dbReference type="ARBA" id="ARBA00005046"/>
    </source>
</evidence>
<gene>
    <name evidence="15" type="ORF">B0187_01520</name>
</gene>
<dbReference type="GO" id="GO:0008146">
    <property type="term" value="F:sulfotransferase activity"/>
    <property type="evidence" value="ECO:0007669"/>
    <property type="project" value="TreeGrafter"/>
</dbReference>
<comment type="pathway">
    <text evidence="1">Cofactor biosynthesis; molybdopterin biosynthesis.</text>
</comment>
<dbReference type="STRING" id="734.B0187_01520"/>
<evidence type="ECO:0000256" key="4">
    <source>
        <dbReference type="ARBA" id="ARBA00022741"/>
    </source>
</evidence>
<comment type="subunit">
    <text evidence="8">Homodimer. Forms a stable heterotetrameric complex of 2 MoeB and 2 MoaD during adenylation of MoaD.</text>
</comment>
<comment type="catalytic activity">
    <reaction evidence="6">
        <text>[molybdopterin-synthase sulfur-carrier protein]-C-terminal Gly-Gly + ATP + H(+) = [molybdopterin-synthase sulfur-carrier protein]-C-terminal Gly-Gly-AMP + diphosphate</text>
        <dbReference type="Rhea" id="RHEA:43616"/>
        <dbReference type="Rhea" id="RHEA-COMP:12159"/>
        <dbReference type="Rhea" id="RHEA-COMP:12202"/>
        <dbReference type="ChEBI" id="CHEBI:15378"/>
        <dbReference type="ChEBI" id="CHEBI:30616"/>
        <dbReference type="ChEBI" id="CHEBI:33019"/>
        <dbReference type="ChEBI" id="CHEBI:90618"/>
        <dbReference type="ChEBI" id="CHEBI:90778"/>
        <dbReference type="EC" id="2.7.7.80"/>
    </reaction>
</comment>
<evidence type="ECO:0000256" key="10">
    <source>
        <dbReference type="ARBA" id="ARBA00073635"/>
    </source>
</evidence>
<evidence type="ECO:0000256" key="7">
    <source>
        <dbReference type="ARBA" id="ARBA00055169"/>
    </source>
</evidence>
<dbReference type="InterPro" id="IPR035985">
    <property type="entry name" value="Ubiquitin-activating_enz"/>
</dbReference>
<dbReference type="GO" id="GO:0008641">
    <property type="term" value="F:ubiquitin-like modifier activating enzyme activity"/>
    <property type="evidence" value="ECO:0007669"/>
    <property type="project" value="InterPro"/>
</dbReference>
<dbReference type="GO" id="GO:0004792">
    <property type="term" value="F:thiosulfate-cyanide sulfurtransferase activity"/>
    <property type="evidence" value="ECO:0007669"/>
    <property type="project" value="TreeGrafter"/>
</dbReference>
<dbReference type="NCBIfam" id="TIGR02355">
    <property type="entry name" value="moeB"/>
    <property type="match status" value="1"/>
</dbReference>
<evidence type="ECO:0000256" key="9">
    <source>
        <dbReference type="ARBA" id="ARBA00066884"/>
    </source>
</evidence>
<dbReference type="SUPFAM" id="SSF69572">
    <property type="entry name" value="Activating enzymes of the ubiquitin-like proteins"/>
    <property type="match status" value="1"/>
</dbReference>
<evidence type="ECO:0000256" key="2">
    <source>
        <dbReference type="ARBA" id="ARBA00009919"/>
    </source>
</evidence>
<reference evidence="15 16" key="1">
    <citation type="submission" date="2017-02" db="EMBL/GenBank/DDBJ databases">
        <title>Draft genome sequence of Haemophilus paracuniculus CCUG 43573 type strain.</title>
        <authorList>
            <person name="Engstrom-Jakobsson H."/>
            <person name="Salva-Serra F."/>
            <person name="Thorell K."/>
            <person name="Gonzales-Siles L."/>
            <person name="Karlsson R."/>
            <person name="Boulund F."/>
            <person name="Engstrand L."/>
            <person name="Kristiansson E."/>
            <person name="Moore E."/>
        </authorList>
    </citation>
    <scope>NUCLEOTIDE SEQUENCE [LARGE SCALE GENOMIC DNA]</scope>
    <source>
        <strain evidence="15 16">CCUG 43573</strain>
    </source>
</reference>
<evidence type="ECO:0000256" key="13">
    <source>
        <dbReference type="ARBA" id="ARBA00078531"/>
    </source>
</evidence>
<keyword evidence="4" id="KW-0547">Nucleotide-binding</keyword>
<comment type="similarity">
    <text evidence="2">Belongs to the HesA/MoeB/ThiF family.</text>
</comment>
<dbReference type="EMBL" id="MUYA01000002">
    <property type="protein sequence ID" value="OOS00608.1"/>
    <property type="molecule type" value="Genomic_DNA"/>
</dbReference>
<comment type="function">
    <text evidence="7">Catalyzes the adenylation by ATP of the carboxyl group of the C-terminal glycine of sulfur carrier protein MoaD.</text>
</comment>
<dbReference type="InterPro" id="IPR000594">
    <property type="entry name" value="ThiF_NAD_FAD-bd"/>
</dbReference>
<dbReference type="FunFam" id="3.40.50.720:FF:000033">
    <property type="entry name" value="Adenylyltransferase and sulfurtransferase MOCS3"/>
    <property type="match status" value="1"/>
</dbReference>
<dbReference type="Pfam" id="PF00899">
    <property type="entry name" value="ThiF"/>
    <property type="match status" value="1"/>
</dbReference>
<evidence type="ECO:0000256" key="8">
    <source>
        <dbReference type="ARBA" id="ARBA00063809"/>
    </source>
</evidence>
<evidence type="ECO:0000256" key="6">
    <source>
        <dbReference type="ARBA" id="ARBA00052218"/>
    </source>
</evidence>
<protein>
    <recommendedName>
        <fullName evidence="10">Molybdopterin-synthase adenylyltransferase</fullName>
        <ecNumber evidence="9">2.7.7.80</ecNumber>
    </recommendedName>
    <alternativeName>
        <fullName evidence="13">MoaD protein adenylase</fullName>
    </alternativeName>
    <alternativeName>
        <fullName evidence="11">Molybdopterin-converting factor subunit 1 adenylase</fullName>
    </alternativeName>
    <alternativeName>
        <fullName evidence="12">Sulfur carrier protein MoaD adenylyltransferase</fullName>
    </alternativeName>
</protein>
<dbReference type="NCBIfam" id="NF004281">
    <property type="entry name" value="PRK05690.1"/>
    <property type="match status" value="1"/>
</dbReference>
<dbReference type="InterPro" id="IPR045886">
    <property type="entry name" value="ThiF/MoeB/HesA"/>
</dbReference>
<dbReference type="GO" id="GO:0006777">
    <property type="term" value="P:Mo-molybdopterin cofactor biosynthetic process"/>
    <property type="evidence" value="ECO:0007669"/>
    <property type="project" value="InterPro"/>
</dbReference>
<keyword evidence="3 15" id="KW-0808">Transferase</keyword>
<evidence type="ECO:0000259" key="14">
    <source>
        <dbReference type="Pfam" id="PF00899"/>
    </source>
</evidence>
<organism evidence="15 16">
    <name type="scientific">Haemophilus paracuniculus</name>
    <dbReference type="NCBI Taxonomy" id="734"/>
    <lineage>
        <taxon>Bacteria</taxon>
        <taxon>Pseudomonadati</taxon>
        <taxon>Pseudomonadota</taxon>
        <taxon>Gammaproteobacteria</taxon>
        <taxon>Pasteurellales</taxon>
        <taxon>Pasteurellaceae</taxon>
        <taxon>Haemophilus</taxon>
    </lineage>
</organism>
<dbReference type="EC" id="2.7.7.80" evidence="9"/>
<keyword evidence="5" id="KW-0067">ATP-binding</keyword>
<comment type="caution">
    <text evidence="15">The sequence shown here is derived from an EMBL/GenBank/DDBJ whole genome shotgun (WGS) entry which is preliminary data.</text>
</comment>
<dbReference type="GO" id="GO:0005829">
    <property type="term" value="C:cytosol"/>
    <property type="evidence" value="ECO:0007669"/>
    <property type="project" value="TreeGrafter"/>
</dbReference>
<keyword evidence="16" id="KW-1185">Reference proteome</keyword>
<evidence type="ECO:0000256" key="12">
    <source>
        <dbReference type="ARBA" id="ARBA00075328"/>
    </source>
</evidence>
<dbReference type="CDD" id="cd00757">
    <property type="entry name" value="ThiF_MoeB_HesA_family"/>
    <property type="match status" value="1"/>
</dbReference>
<accession>A0A1T0AW57</accession>
<dbReference type="PANTHER" id="PTHR10953:SF194">
    <property type="entry name" value="MOLYBDOPTERIN-SYNTHASE ADENYLYLTRANSFERASE"/>
    <property type="match status" value="1"/>
</dbReference>
<proteinExistence type="inferred from homology"/>
<evidence type="ECO:0000256" key="11">
    <source>
        <dbReference type="ARBA" id="ARBA00075110"/>
    </source>
</evidence>
<dbReference type="Proteomes" id="UP000190867">
    <property type="component" value="Unassembled WGS sequence"/>
</dbReference>
<evidence type="ECO:0000313" key="15">
    <source>
        <dbReference type="EMBL" id="OOS00608.1"/>
    </source>
</evidence>
<dbReference type="GO" id="GO:0005524">
    <property type="term" value="F:ATP binding"/>
    <property type="evidence" value="ECO:0007669"/>
    <property type="project" value="UniProtKB-KW"/>
</dbReference>
<dbReference type="GO" id="GO:0061605">
    <property type="term" value="F:molybdopterin-synthase adenylyltransferase activity"/>
    <property type="evidence" value="ECO:0007669"/>
    <property type="project" value="UniProtKB-EC"/>
</dbReference>
<feature type="domain" description="THIF-type NAD/FAD binding fold" evidence="14">
    <location>
        <begin position="11"/>
        <end position="242"/>
    </location>
</feature>
<dbReference type="OrthoDB" id="9804286at2"/>